<accession>A0ACC1JC59</accession>
<keyword evidence="2" id="KW-1185">Reference proteome</keyword>
<name>A0ACC1JC59_9FUNG</name>
<organism evidence="1 2">
    <name type="scientific">Linderina macrospora</name>
    <dbReference type="NCBI Taxonomy" id="4868"/>
    <lineage>
        <taxon>Eukaryota</taxon>
        <taxon>Fungi</taxon>
        <taxon>Fungi incertae sedis</taxon>
        <taxon>Zoopagomycota</taxon>
        <taxon>Kickxellomycotina</taxon>
        <taxon>Kickxellomycetes</taxon>
        <taxon>Kickxellales</taxon>
        <taxon>Kickxellaceae</taxon>
        <taxon>Linderina</taxon>
    </lineage>
</organism>
<comment type="caution">
    <text evidence="1">The sequence shown here is derived from an EMBL/GenBank/DDBJ whole genome shotgun (WGS) entry which is preliminary data.</text>
</comment>
<dbReference type="Proteomes" id="UP001150603">
    <property type="component" value="Unassembled WGS sequence"/>
</dbReference>
<evidence type="ECO:0000313" key="2">
    <source>
        <dbReference type="Proteomes" id="UP001150603"/>
    </source>
</evidence>
<proteinExistence type="predicted"/>
<gene>
    <name evidence="1" type="ORF">FBU59_002026</name>
</gene>
<protein>
    <submittedName>
        <fullName evidence="1">Uncharacterized protein</fullName>
    </submittedName>
</protein>
<reference evidence="1" key="1">
    <citation type="submission" date="2022-07" db="EMBL/GenBank/DDBJ databases">
        <title>Phylogenomic reconstructions and comparative analyses of Kickxellomycotina fungi.</title>
        <authorList>
            <person name="Reynolds N.K."/>
            <person name="Stajich J.E."/>
            <person name="Barry K."/>
            <person name="Grigoriev I.V."/>
            <person name="Crous P."/>
            <person name="Smith M.E."/>
        </authorList>
    </citation>
    <scope>NUCLEOTIDE SEQUENCE</scope>
    <source>
        <strain evidence="1">NRRL 5244</strain>
    </source>
</reference>
<sequence length="280" mass="30131">SSDDGGNTLVNHTRRTSARRRWPKKTKSGGYPVIDAKNIVVGVGNSNIDNMQTYRVTEVHVHPDLNLDYFDNDVAVLKLHSKLNFDTFVQPIRIDTNSIPDNMVVTGIGWGKTRLDQTVTSPILQQVDLVTGNENICAAIRPRFDNNDGNYICVPTPDGKDTCSGDSGGPLLRRCNGDLAATGIQGTGSWVQLGITSYGDNVQHSDEAVCAARDGAGFYTHAAKYLDFISGKTGISKKNLIADCNGNHIEYGGGDNAALGRAVSMWTTVSVGVIATFLLK</sequence>
<feature type="non-terminal residue" evidence="1">
    <location>
        <position position="1"/>
    </location>
</feature>
<dbReference type="EMBL" id="JANBPW010001046">
    <property type="protein sequence ID" value="KAJ1946447.1"/>
    <property type="molecule type" value="Genomic_DNA"/>
</dbReference>
<evidence type="ECO:0000313" key="1">
    <source>
        <dbReference type="EMBL" id="KAJ1946447.1"/>
    </source>
</evidence>